<proteinExistence type="predicted"/>
<evidence type="ECO:0000313" key="3">
    <source>
        <dbReference type="Proteomes" id="UP000825483"/>
    </source>
</evidence>
<dbReference type="GeneID" id="72467389"/>
<dbReference type="SUPFAM" id="SSF49464">
    <property type="entry name" value="Carboxypeptidase regulatory domain-like"/>
    <property type="match status" value="1"/>
</dbReference>
<gene>
    <name evidence="2" type="ORF">PRLR5076_14260</name>
</gene>
<keyword evidence="1" id="KW-0732">Signal</keyword>
<dbReference type="RefSeq" id="WP_223926178.1">
    <property type="nucleotide sequence ID" value="NZ_BPTU01000001.1"/>
</dbReference>
<accession>A0A9R1CXZ7</accession>
<keyword evidence="3" id="KW-1185">Reference proteome</keyword>
<dbReference type="InterPro" id="IPR008969">
    <property type="entry name" value="CarboxyPept-like_regulatory"/>
</dbReference>
<dbReference type="AlphaFoldDB" id="A0A9R1CXZ7"/>
<protein>
    <recommendedName>
        <fullName evidence="4">TonB-dependent receptor</fullName>
    </recommendedName>
</protein>
<organism evidence="2 3">
    <name type="scientific">Prevotella lacticifex</name>
    <dbReference type="NCBI Taxonomy" id="2854755"/>
    <lineage>
        <taxon>Bacteria</taxon>
        <taxon>Pseudomonadati</taxon>
        <taxon>Bacteroidota</taxon>
        <taxon>Bacteroidia</taxon>
        <taxon>Bacteroidales</taxon>
        <taxon>Prevotellaceae</taxon>
        <taxon>Prevotella</taxon>
    </lineage>
</organism>
<sequence length="765" mass="86446">MKHLLTVVLLLYSLVSLGQSAGPYEVNGTIFESPQQPLEGVLVTLKCDSLELKTTTDNYGNYSIKYKSANPCVIRFSKEGYKPSGGTFQPQPLTTISIPLERDEKTVNLKEVTVKGSRVITNGNKTTYLPDENQTKASHDGIDLLFQLGIPQLEVNPMTGSVASADKSDVAFYIENRKVTLTEIGQLRAKDIKSVEYYDNAVDRFPGEQKVLNYVLYHYEAGGYVDVATDTRLIDRSGKYNAQVSLDTKKVNFVLLGGIGMQKDDGLGNDQTEKIALDNPFAKTSSSLSGVNKSRNYNSLFRTTYNTKRTTVVGQAALSLSRVPRLEQLSATEYSPAVYPNSTADDFSKQRSSTFTATAFLRHNFNDVYSLDWRVVYNYSDNNYHRRYSETDAADPILSHTKEYLNNVDTRLNYRIKLNSASSLGLFVWETYTKSKDRYLYAENGMMQNLESNEFQLYPTYQTMIGSSLSLNMQAGFDVSSYKAKDCKRQTKVWPRPVVTVNWRMSSHNTLMFDARMGSSYPTMNTFTAAQQRVNFYEVLQGNPALGTTRIVDAVIAHSLTESHFQLSSYVGYSQLINVMKNDYQAHGQTLIHSYITDGNYRGVDAGINAALFLFDRSLQLKGGAGYHHQSLTGDYAAHNNIVSYNLDMMYYRGKFNAYAFFRPTQKYLFSSPEFVRTCPSYGMAAGWSDNGWKSELGVRNIFTKSKPYYEFFDFNSYAYDKQAYSDRFGPQVYLKLSYSFDFGRKIKHENIEQDAAPQSGILHP</sequence>
<dbReference type="Pfam" id="PF13715">
    <property type="entry name" value="CarbopepD_reg_2"/>
    <property type="match status" value="1"/>
</dbReference>
<feature type="chain" id="PRO_5040361261" description="TonB-dependent receptor" evidence="1">
    <location>
        <begin position="22"/>
        <end position="765"/>
    </location>
</feature>
<evidence type="ECO:0000313" key="2">
    <source>
        <dbReference type="EMBL" id="GJG58575.1"/>
    </source>
</evidence>
<feature type="signal peptide" evidence="1">
    <location>
        <begin position="1"/>
        <end position="21"/>
    </location>
</feature>
<dbReference type="SUPFAM" id="SSF56935">
    <property type="entry name" value="Porins"/>
    <property type="match status" value="1"/>
</dbReference>
<comment type="caution">
    <text evidence="2">The sequence shown here is derived from an EMBL/GenBank/DDBJ whole genome shotgun (WGS) entry which is preliminary data.</text>
</comment>
<dbReference type="Proteomes" id="UP000825483">
    <property type="component" value="Unassembled WGS sequence"/>
</dbReference>
<dbReference type="Gene3D" id="2.60.40.1120">
    <property type="entry name" value="Carboxypeptidase-like, regulatory domain"/>
    <property type="match status" value="1"/>
</dbReference>
<dbReference type="EMBL" id="BPUB01000001">
    <property type="protein sequence ID" value="GJG58575.1"/>
    <property type="molecule type" value="Genomic_DNA"/>
</dbReference>
<name>A0A9R1CXZ7_9BACT</name>
<reference evidence="2" key="1">
    <citation type="journal article" date="2022" name="Int. J. Syst. Evol. Microbiol.">
        <title>Prevotella lacticifex sp. nov., isolated from the rumen of cows.</title>
        <authorList>
            <person name="Shinkai T."/>
            <person name="Ikeyama N."/>
            <person name="Kumagai M."/>
            <person name="Ohmori H."/>
            <person name="Sakamoto M."/>
            <person name="Ohkuma M."/>
            <person name="Mitsumori M."/>
        </authorList>
    </citation>
    <scope>NUCLEOTIDE SEQUENCE</scope>
    <source>
        <strain evidence="2">R5076</strain>
    </source>
</reference>
<evidence type="ECO:0008006" key="4">
    <source>
        <dbReference type="Google" id="ProtNLM"/>
    </source>
</evidence>
<evidence type="ECO:0000256" key="1">
    <source>
        <dbReference type="SAM" id="SignalP"/>
    </source>
</evidence>